<dbReference type="NCBIfam" id="TIGR00194">
    <property type="entry name" value="uvrC"/>
    <property type="match status" value="1"/>
</dbReference>
<evidence type="ECO:0000259" key="9">
    <source>
        <dbReference type="PROSITE" id="PS50164"/>
    </source>
</evidence>
<gene>
    <name evidence="7" type="primary">uvrC</name>
    <name evidence="11" type="ORF">HNR37_001202</name>
</gene>
<dbReference type="InterPro" id="IPR038476">
    <property type="entry name" value="UvrC_RNase_H_dom_sf"/>
</dbReference>
<evidence type="ECO:0000256" key="2">
    <source>
        <dbReference type="ARBA" id="ARBA00022763"/>
    </source>
</evidence>
<dbReference type="PANTHER" id="PTHR30562:SF1">
    <property type="entry name" value="UVRABC SYSTEM PROTEIN C"/>
    <property type="match status" value="1"/>
</dbReference>
<dbReference type="AlphaFoldDB" id="A0A7W8DH43"/>
<comment type="subunit">
    <text evidence="7">Interacts with UvrB in an incision complex.</text>
</comment>
<dbReference type="Gene3D" id="3.40.1440.10">
    <property type="entry name" value="GIY-YIG endonuclease"/>
    <property type="match status" value="1"/>
</dbReference>
<proteinExistence type="inferred from homology"/>
<dbReference type="EMBL" id="JACHID010000006">
    <property type="protein sequence ID" value="MBB5021888.1"/>
    <property type="molecule type" value="Genomic_DNA"/>
</dbReference>
<organism evidence="11 12">
    <name type="scientific">Desulfurispira natronophila</name>
    <dbReference type="NCBI Taxonomy" id="682562"/>
    <lineage>
        <taxon>Bacteria</taxon>
        <taxon>Pseudomonadati</taxon>
        <taxon>Chrysiogenota</taxon>
        <taxon>Chrysiogenia</taxon>
        <taxon>Chrysiogenales</taxon>
        <taxon>Chrysiogenaceae</taxon>
        <taxon>Desulfurispira</taxon>
    </lineage>
</organism>
<reference evidence="11 12" key="1">
    <citation type="submission" date="2020-08" db="EMBL/GenBank/DDBJ databases">
        <title>Genomic Encyclopedia of Type Strains, Phase IV (KMG-IV): sequencing the most valuable type-strain genomes for metagenomic binning, comparative biology and taxonomic classification.</title>
        <authorList>
            <person name="Goeker M."/>
        </authorList>
    </citation>
    <scope>NUCLEOTIDE SEQUENCE [LARGE SCALE GENOMIC DNA]</scope>
    <source>
        <strain evidence="11 12">DSM 22071</strain>
    </source>
</reference>
<evidence type="ECO:0000256" key="4">
    <source>
        <dbReference type="ARBA" id="ARBA00022881"/>
    </source>
</evidence>
<dbReference type="Pfam" id="PF02151">
    <property type="entry name" value="UVR"/>
    <property type="match status" value="1"/>
</dbReference>
<dbReference type="HAMAP" id="MF_00203">
    <property type="entry name" value="UvrC"/>
    <property type="match status" value="1"/>
</dbReference>
<dbReference type="Gene3D" id="1.10.150.20">
    <property type="entry name" value="5' to 3' exonuclease, C-terminal subdomain"/>
    <property type="match status" value="1"/>
</dbReference>
<dbReference type="GO" id="GO:0009381">
    <property type="term" value="F:excinuclease ABC activity"/>
    <property type="evidence" value="ECO:0007669"/>
    <property type="project" value="UniProtKB-UniRule"/>
</dbReference>
<comment type="function">
    <text evidence="7">The UvrABC repair system catalyzes the recognition and processing of DNA lesions. UvrC both incises the 5' and 3' sides of the lesion. The N-terminal half is responsible for the 3' incision and the C-terminal half is responsible for the 5' incision.</text>
</comment>
<comment type="similarity">
    <text evidence="7">Belongs to the UvrC family.</text>
</comment>
<dbReference type="SUPFAM" id="SSF46600">
    <property type="entry name" value="C-terminal UvrC-binding domain of UvrB"/>
    <property type="match status" value="1"/>
</dbReference>
<dbReference type="FunFam" id="3.40.1440.10:FF:000001">
    <property type="entry name" value="UvrABC system protein C"/>
    <property type="match status" value="1"/>
</dbReference>
<dbReference type="GO" id="GO:0006289">
    <property type="term" value="P:nucleotide-excision repair"/>
    <property type="evidence" value="ECO:0007669"/>
    <property type="project" value="UniProtKB-UniRule"/>
</dbReference>
<dbReference type="PANTHER" id="PTHR30562">
    <property type="entry name" value="UVRC/OXIDOREDUCTASE"/>
    <property type="match status" value="1"/>
</dbReference>
<dbReference type="InterPro" id="IPR001943">
    <property type="entry name" value="UVR_dom"/>
</dbReference>
<evidence type="ECO:0000256" key="1">
    <source>
        <dbReference type="ARBA" id="ARBA00022490"/>
    </source>
</evidence>
<comment type="caution">
    <text evidence="11">The sequence shown here is derived from an EMBL/GenBank/DDBJ whole genome shotgun (WGS) entry which is preliminary data.</text>
</comment>
<dbReference type="Pfam" id="PF08459">
    <property type="entry name" value="UvrC_RNaseH_dom"/>
    <property type="match status" value="1"/>
</dbReference>
<dbReference type="InterPro" id="IPR047296">
    <property type="entry name" value="GIY-YIG_UvrC_Cho"/>
</dbReference>
<keyword evidence="4 7" id="KW-0267">Excision nuclease</keyword>
<dbReference type="InterPro" id="IPR001162">
    <property type="entry name" value="UvrC_RNase_H_dom"/>
</dbReference>
<dbReference type="Proteomes" id="UP000528322">
    <property type="component" value="Unassembled WGS sequence"/>
</dbReference>
<dbReference type="Gene3D" id="4.10.860.10">
    <property type="entry name" value="UVR domain"/>
    <property type="match status" value="1"/>
</dbReference>
<dbReference type="CDD" id="cd10434">
    <property type="entry name" value="GIY-YIG_UvrC_Cho"/>
    <property type="match status" value="1"/>
</dbReference>
<dbReference type="PROSITE" id="PS50151">
    <property type="entry name" value="UVR"/>
    <property type="match status" value="1"/>
</dbReference>
<dbReference type="Pfam" id="PF01541">
    <property type="entry name" value="GIY-YIG"/>
    <property type="match status" value="1"/>
</dbReference>
<evidence type="ECO:0000256" key="6">
    <source>
        <dbReference type="ARBA" id="ARBA00023236"/>
    </source>
</evidence>
<evidence type="ECO:0000256" key="5">
    <source>
        <dbReference type="ARBA" id="ARBA00023204"/>
    </source>
</evidence>
<dbReference type="GO" id="GO:0009380">
    <property type="term" value="C:excinuclease repair complex"/>
    <property type="evidence" value="ECO:0007669"/>
    <property type="project" value="InterPro"/>
</dbReference>
<dbReference type="InterPro" id="IPR010994">
    <property type="entry name" value="RuvA_2-like"/>
</dbReference>
<dbReference type="InterPro" id="IPR000305">
    <property type="entry name" value="GIY-YIG_endonuc"/>
</dbReference>
<keyword evidence="1 7" id="KW-0963">Cytoplasm</keyword>
<accession>A0A7W8DH43</accession>
<keyword evidence="12" id="KW-1185">Reference proteome</keyword>
<sequence length="606" mass="69919">MLTLSMIEHIPDAPGVYTMYASGDTILYVGKAKSLNKRLRSYLASDLSIKISRMVALVERVEYVQVFNENEAFILENTLIKQHQPRYNTLLRDDKTYPFIRIDLRHPYPRMSVVRKVRPDGARYFGPFVHGSSVFRLFRLLEHIYKLRSCSDSELKRRKRPCIEYEIGNCLAPCVYDVHQPYQAELQELVDFFRGKSKPTVARMERQMKEAAAKLDFERAAEIRDRLATIHKVIDAQTVLDTSGENVDVYYLEAVPGRDRYLASVLVLRDGKLSGSYVKRIHSCEDESQATATIMREYMAGLNPPDLLVCNLPLPTGEEEVFFRDFLQQQRIEYRVPQRGRKRKYLELARVNLERHRDKQVHREAEELASRLGLEKLQRMECYDISAFQGSYPVGAMSVWEDGEMVPAAYRLFKLEGFAQNDDYRMLCETLRRRFTGSLASETWPDLIVLDGGAAQLNMAQQALEEYQVSLPLISIAKGRSLKRRGEESREYDEIHVPGRKNPIAIRGRSAYRIIQQLRDEAHRFSITTHSRGRDRESVTSNLLSLPGVGPETVKKLFREFSSYAEMQQEQERLEQVVGSKVAQRLQKYLTQIDGESKETGCSADK</sequence>
<keyword evidence="2 7" id="KW-0227">DNA damage</keyword>
<dbReference type="InterPro" id="IPR035901">
    <property type="entry name" value="GIY-YIG_endonuc_sf"/>
</dbReference>
<evidence type="ECO:0000259" key="10">
    <source>
        <dbReference type="PROSITE" id="PS50165"/>
    </source>
</evidence>
<dbReference type="PROSITE" id="PS50164">
    <property type="entry name" value="GIY_YIG"/>
    <property type="match status" value="1"/>
</dbReference>
<feature type="domain" description="GIY-YIG" evidence="9">
    <location>
        <begin position="12"/>
        <end position="89"/>
    </location>
</feature>
<evidence type="ECO:0000313" key="12">
    <source>
        <dbReference type="Proteomes" id="UP000528322"/>
    </source>
</evidence>
<feature type="domain" description="UVR" evidence="8">
    <location>
        <begin position="198"/>
        <end position="233"/>
    </location>
</feature>
<dbReference type="GO" id="GO:0005737">
    <property type="term" value="C:cytoplasm"/>
    <property type="evidence" value="ECO:0007669"/>
    <property type="project" value="UniProtKB-SubCell"/>
</dbReference>
<keyword evidence="3 7" id="KW-0228">DNA excision</keyword>
<evidence type="ECO:0000259" key="8">
    <source>
        <dbReference type="PROSITE" id="PS50151"/>
    </source>
</evidence>
<evidence type="ECO:0000313" key="11">
    <source>
        <dbReference type="EMBL" id="MBB5021888.1"/>
    </source>
</evidence>
<dbReference type="Gene3D" id="3.30.420.340">
    <property type="entry name" value="UvrC, RNAse H endonuclease domain"/>
    <property type="match status" value="1"/>
</dbReference>
<dbReference type="Pfam" id="PF14520">
    <property type="entry name" value="HHH_5"/>
    <property type="match status" value="1"/>
</dbReference>
<evidence type="ECO:0000256" key="3">
    <source>
        <dbReference type="ARBA" id="ARBA00022769"/>
    </source>
</evidence>
<keyword evidence="6 7" id="KW-0742">SOS response</keyword>
<dbReference type="RefSeq" id="WP_183731415.1">
    <property type="nucleotide sequence ID" value="NZ_JACHID010000006.1"/>
</dbReference>
<feature type="domain" description="UvrC family homology region profile" evidence="10">
    <location>
        <begin position="264"/>
        <end position="464"/>
    </location>
</feature>
<dbReference type="GO" id="GO:0003677">
    <property type="term" value="F:DNA binding"/>
    <property type="evidence" value="ECO:0007669"/>
    <property type="project" value="UniProtKB-UniRule"/>
</dbReference>
<dbReference type="InterPro" id="IPR004791">
    <property type="entry name" value="UvrC"/>
</dbReference>
<name>A0A7W8DH43_9BACT</name>
<dbReference type="InterPro" id="IPR036876">
    <property type="entry name" value="UVR_dom_sf"/>
</dbReference>
<dbReference type="SUPFAM" id="SSF82771">
    <property type="entry name" value="GIY-YIG endonuclease"/>
    <property type="match status" value="1"/>
</dbReference>
<dbReference type="SUPFAM" id="SSF47781">
    <property type="entry name" value="RuvA domain 2-like"/>
    <property type="match status" value="1"/>
</dbReference>
<evidence type="ECO:0000256" key="7">
    <source>
        <dbReference type="HAMAP-Rule" id="MF_00203"/>
    </source>
</evidence>
<dbReference type="SMART" id="SM00465">
    <property type="entry name" value="GIYc"/>
    <property type="match status" value="1"/>
</dbReference>
<dbReference type="Pfam" id="PF22920">
    <property type="entry name" value="UvrC_RNaseH"/>
    <property type="match status" value="1"/>
</dbReference>
<dbReference type="PROSITE" id="PS50165">
    <property type="entry name" value="UVRC"/>
    <property type="match status" value="1"/>
</dbReference>
<dbReference type="GO" id="GO:0009432">
    <property type="term" value="P:SOS response"/>
    <property type="evidence" value="ECO:0007669"/>
    <property type="project" value="UniProtKB-UniRule"/>
</dbReference>
<keyword evidence="5 7" id="KW-0234">DNA repair</keyword>
<protein>
    <recommendedName>
        <fullName evidence="7">UvrABC system protein C</fullName>
        <shortName evidence="7">Protein UvrC</shortName>
    </recommendedName>
    <alternativeName>
        <fullName evidence="7">Excinuclease ABC subunit C</fullName>
    </alternativeName>
</protein>
<comment type="subcellular location">
    <subcellularLocation>
        <location evidence="7">Cytoplasm</location>
    </subcellularLocation>
</comment>
<dbReference type="InterPro" id="IPR050066">
    <property type="entry name" value="UvrABC_protein_C"/>
</dbReference>